<dbReference type="PANTHER" id="PTHR13318:SF190">
    <property type="entry name" value="PARTNER OF PAIRED, ISOFORM B"/>
    <property type="match status" value="1"/>
</dbReference>
<evidence type="ECO:0000256" key="1">
    <source>
        <dbReference type="ARBA" id="ARBA00004496"/>
    </source>
</evidence>
<dbReference type="SUPFAM" id="SSF52047">
    <property type="entry name" value="RNI-like"/>
    <property type="match status" value="1"/>
</dbReference>
<dbReference type="InterPro" id="IPR047932">
    <property type="entry name" value="FBXL14_F-box"/>
</dbReference>
<evidence type="ECO:0000256" key="5">
    <source>
        <dbReference type="ARBA" id="ARBA00022786"/>
    </source>
</evidence>
<dbReference type="FunFam" id="3.80.10.10:FF:000051">
    <property type="entry name" value="F-box and leucine-rich repeat protein 14"/>
    <property type="match status" value="1"/>
</dbReference>
<evidence type="ECO:0000256" key="2">
    <source>
        <dbReference type="ARBA" id="ARBA00022490"/>
    </source>
</evidence>
<evidence type="ECO:0000256" key="6">
    <source>
        <dbReference type="ARBA" id="ARBA00065882"/>
    </source>
</evidence>
<dbReference type="AlphaFoldDB" id="A0A6B0RTS0"/>
<organism evidence="12 13">
    <name type="scientific">Bos mutus</name>
    <name type="common">wild yak</name>
    <dbReference type="NCBI Taxonomy" id="72004"/>
    <lineage>
        <taxon>Eukaryota</taxon>
        <taxon>Metazoa</taxon>
        <taxon>Chordata</taxon>
        <taxon>Craniata</taxon>
        <taxon>Vertebrata</taxon>
        <taxon>Euteleostomi</taxon>
        <taxon>Mammalia</taxon>
        <taxon>Eutheria</taxon>
        <taxon>Laurasiatheria</taxon>
        <taxon>Artiodactyla</taxon>
        <taxon>Ruminantia</taxon>
        <taxon>Pecora</taxon>
        <taxon>Bovidae</taxon>
        <taxon>Bovinae</taxon>
        <taxon>Bos</taxon>
    </lineage>
</organism>
<dbReference type="GO" id="GO:0019005">
    <property type="term" value="C:SCF ubiquitin ligase complex"/>
    <property type="evidence" value="ECO:0007669"/>
    <property type="project" value="TreeGrafter"/>
</dbReference>
<evidence type="ECO:0000259" key="10">
    <source>
        <dbReference type="Pfam" id="PF12937"/>
    </source>
</evidence>
<comment type="subcellular location">
    <subcellularLocation>
        <location evidence="1">Cytoplasm</location>
    </subcellularLocation>
</comment>
<comment type="subunit">
    <text evidence="6">Part of a SCF (SKP1-cullin-F-box) ubiquitin-protein ligase complex. Interacts with SKP1 and CUL1. Interacts with SNAI1; the interaction requires the phosphorylation of the two serine residues in the substrate destruction motif D-S-G-X(2,3,4)-S.</text>
</comment>
<evidence type="ECO:0000313" key="13">
    <source>
        <dbReference type="Proteomes" id="UP000322234"/>
    </source>
</evidence>
<evidence type="ECO:0000256" key="7">
    <source>
        <dbReference type="ARBA" id="ARBA00074004"/>
    </source>
</evidence>
<dbReference type="SUPFAM" id="SSF81383">
    <property type="entry name" value="F-box domain"/>
    <property type="match status" value="1"/>
</dbReference>
<dbReference type="EMBL" id="VBQZ03000083">
    <property type="protein sequence ID" value="MXQ92501.1"/>
    <property type="molecule type" value="Genomic_DNA"/>
</dbReference>
<gene>
    <name evidence="12" type="ORF">E5288_WYG001128</name>
</gene>
<keyword evidence="3" id="KW-0433">Leucine-rich repeat</keyword>
<protein>
    <recommendedName>
        <fullName evidence="7">F-box/LRR-repeat protein 14</fullName>
    </recommendedName>
    <alternativeName>
        <fullName evidence="8">F-box and leucine-rich repeat protein 14</fullName>
    </alternativeName>
</protein>
<proteinExistence type="predicted"/>
<dbReference type="CDD" id="cd22125">
    <property type="entry name" value="F-box_FBXL14"/>
    <property type="match status" value="1"/>
</dbReference>
<feature type="domain" description="F-box" evidence="10">
    <location>
        <begin position="10"/>
        <end position="46"/>
    </location>
</feature>
<feature type="compositionally biased region" description="Low complexity" evidence="9">
    <location>
        <begin position="435"/>
        <end position="445"/>
    </location>
</feature>
<keyword evidence="4" id="KW-0677">Repeat</keyword>
<dbReference type="SMART" id="SM00367">
    <property type="entry name" value="LRR_CC"/>
    <property type="match status" value="11"/>
</dbReference>
<dbReference type="InterPro" id="IPR001810">
    <property type="entry name" value="F-box_dom"/>
</dbReference>
<keyword evidence="2" id="KW-0963">Cytoplasm</keyword>
<keyword evidence="5" id="KW-0833">Ubl conjugation pathway</keyword>
<accession>A0A6B0RTS0</accession>
<feature type="region of interest" description="Disordered" evidence="9">
    <location>
        <begin position="405"/>
        <end position="508"/>
    </location>
</feature>
<dbReference type="GO" id="GO:0031146">
    <property type="term" value="P:SCF-dependent proteasomal ubiquitin-dependent protein catabolic process"/>
    <property type="evidence" value="ECO:0007669"/>
    <property type="project" value="TreeGrafter"/>
</dbReference>
<dbReference type="Pfam" id="PF25372">
    <property type="entry name" value="DUF7885"/>
    <property type="match status" value="2"/>
</dbReference>
<evidence type="ECO:0000256" key="3">
    <source>
        <dbReference type="ARBA" id="ARBA00022614"/>
    </source>
</evidence>
<keyword evidence="13" id="KW-1185">Reference proteome</keyword>
<reference evidence="12" key="1">
    <citation type="submission" date="2019-10" db="EMBL/GenBank/DDBJ databases">
        <title>The sequence and de novo assembly of the wild yak genome.</title>
        <authorList>
            <person name="Liu Y."/>
        </authorList>
    </citation>
    <scope>NUCLEOTIDE SEQUENCE [LARGE SCALE GENOMIC DNA]</scope>
    <source>
        <strain evidence="12">WY2019</strain>
    </source>
</reference>
<dbReference type="InterPro" id="IPR032675">
    <property type="entry name" value="LRR_dom_sf"/>
</dbReference>
<evidence type="ECO:0000259" key="11">
    <source>
        <dbReference type="Pfam" id="PF25372"/>
    </source>
</evidence>
<dbReference type="InterPro" id="IPR057207">
    <property type="entry name" value="FBXL15_LRR"/>
</dbReference>
<feature type="region of interest" description="Disordered" evidence="9">
    <location>
        <begin position="523"/>
        <end position="560"/>
    </location>
</feature>
<dbReference type="GO" id="GO:0005737">
    <property type="term" value="C:cytoplasm"/>
    <property type="evidence" value="ECO:0007669"/>
    <property type="project" value="UniProtKB-SubCell"/>
</dbReference>
<sequence length="560" mass="60071">METHISCLFPELLAMIFGYLDVRDKGRAAQVCTAWRDAAYHKSVWRGVEAKLHLRRANPSLFPSLQARGIRRVQILSLRRSLSYVIQGMANIESLNLSGCYNLTDNGLGHAFVQEIGSLRALNLSLCKQITDSSLGRIAQYLKGLEVLELGGCSNITNTGLLLIAWGLQRLKSLNLRSCRHLSDVGIGHLAGMTRSAAEGCLGLEQLTLQDCQKLTDLSLKHISRGLTGLRLLNLSFCGGISDAGLLHLSHMGSLRSLNLRSCDNISDTGIMHLAMGSLRLSGLDVSFCDKVGDQSLAYIAQGLDGLKSLSLCSCHISDDGINRMVRQMHGLRTLNIGQCVRITDKGLELIAEHLSQLTGIDLYGCTRITKRGLERITQLPCLKVLNLGLWQMTDSEKVRKLQPNSLAAAPGGPPGAFTGSQNRLLGGRDGWTEANSSSGGKDASAGGGEGPPDPRASGSREGNEEEDMVPVPLCGEEAGGPVVQKTKGINGRQFGTELGAENSKQDSSVGLLGSILETARTNTARKASSPARHASMAIQKPQRHQERKSEQASLGSGPP</sequence>
<comment type="caution">
    <text evidence="12">The sequence shown here is derived from an EMBL/GenBank/DDBJ whole genome shotgun (WGS) entry which is preliminary data.</text>
</comment>
<name>A0A6B0RTS0_9CETA</name>
<dbReference type="PANTHER" id="PTHR13318">
    <property type="entry name" value="PARTNER OF PAIRED, ISOFORM B-RELATED"/>
    <property type="match status" value="1"/>
</dbReference>
<dbReference type="InterPro" id="IPR006553">
    <property type="entry name" value="Leu-rich_rpt_Cys-con_subtyp"/>
</dbReference>
<evidence type="ECO:0000256" key="4">
    <source>
        <dbReference type="ARBA" id="ARBA00022737"/>
    </source>
</evidence>
<feature type="domain" description="F-box/LRR-repeat protein 15-like leucin rich repeat" evidence="11">
    <location>
        <begin position="118"/>
        <end position="190"/>
    </location>
</feature>
<evidence type="ECO:0000313" key="12">
    <source>
        <dbReference type="EMBL" id="MXQ92501.1"/>
    </source>
</evidence>
<dbReference type="InterPro" id="IPR036047">
    <property type="entry name" value="F-box-like_dom_sf"/>
</dbReference>
<feature type="domain" description="F-box/LRR-repeat protein 15-like leucin rich repeat" evidence="11">
    <location>
        <begin position="200"/>
        <end position="352"/>
    </location>
</feature>
<dbReference type="Pfam" id="PF12937">
    <property type="entry name" value="F-box-like"/>
    <property type="match status" value="1"/>
</dbReference>
<dbReference type="FunFam" id="3.80.10.10:FF:000075">
    <property type="entry name" value="F-box/LRR-repeat protein 14 isoform X1"/>
    <property type="match status" value="1"/>
</dbReference>
<evidence type="ECO:0000256" key="9">
    <source>
        <dbReference type="SAM" id="MobiDB-lite"/>
    </source>
</evidence>
<dbReference type="Gene3D" id="3.80.10.10">
    <property type="entry name" value="Ribonuclease Inhibitor"/>
    <property type="match status" value="2"/>
</dbReference>
<evidence type="ECO:0000256" key="8">
    <source>
        <dbReference type="ARBA" id="ARBA00080419"/>
    </source>
</evidence>
<dbReference type="Proteomes" id="UP000322234">
    <property type="component" value="Unassembled WGS sequence"/>
</dbReference>
<dbReference type="FunFam" id="1.20.1280.50:FF:000059">
    <property type="entry name" value="Partner of Paired"/>
    <property type="match status" value="1"/>
</dbReference>